<dbReference type="GO" id="GO:0004674">
    <property type="term" value="F:protein serine/threonine kinase activity"/>
    <property type="evidence" value="ECO:0007669"/>
    <property type="project" value="UniProtKB-KW"/>
</dbReference>
<dbReference type="InterPro" id="IPR011009">
    <property type="entry name" value="Kinase-like_dom_sf"/>
</dbReference>
<feature type="region of interest" description="Disordered" evidence="1">
    <location>
        <begin position="1"/>
        <end position="26"/>
    </location>
</feature>
<dbReference type="Gene3D" id="1.10.510.10">
    <property type="entry name" value="Transferase(Phosphotransferase) domain 1"/>
    <property type="match status" value="1"/>
</dbReference>
<keyword evidence="2" id="KW-0723">Serine/threonine-protein kinase</keyword>
<proteinExistence type="predicted"/>
<keyword evidence="2" id="KW-0418">Kinase</keyword>
<reference evidence="2 3" key="1">
    <citation type="submission" date="2017-02" db="EMBL/GenBank/DDBJ databases">
        <authorList>
            <person name="Peterson S.W."/>
        </authorList>
    </citation>
    <scope>NUCLEOTIDE SEQUENCE [LARGE SCALE GENOMIC DNA]</scope>
    <source>
        <strain evidence="2 3">USBA 369</strain>
    </source>
</reference>
<dbReference type="EMBL" id="FUXL01000001">
    <property type="protein sequence ID" value="SJZ48512.1"/>
    <property type="molecule type" value="Genomic_DNA"/>
</dbReference>
<protein>
    <submittedName>
        <fullName evidence="2">Serine/threonine protein kinase</fullName>
    </submittedName>
</protein>
<accession>A0A1T4L198</accession>
<dbReference type="AlphaFoldDB" id="A0A1T4L198"/>
<organism evidence="2 3">
    <name type="scientific">Consotaella salsifontis</name>
    <dbReference type="NCBI Taxonomy" id="1365950"/>
    <lineage>
        <taxon>Bacteria</taxon>
        <taxon>Pseudomonadati</taxon>
        <taxon>Pseudomonadota</taxon>
        <taxon>Alphaproteobacteria</taxon>
        <taxon>Hyphomicrobiales</taxon>
        <taxon>Aurantimonadaceae</taxon>
        <taxon>Consotaella</taxon>
    </lineage>
</organism>
<gene>
    <name evidence="2" type="ORF">SAMN05428963_10112</name>
</gene>
<keyword evidence="3" id="KW-1185">Reference proteome</keyword>
<evidence type="ECO:0000313" key="2">
    <source>
        <dbReference type="EMBL" id="SJZ48512.1"/>
    </source>
</evidence>
<dbReference type="SUPFAM" id="SSF56112">
    <property type="entry name" value="Protein kinase-like (PK-like)"/>
    <property type="match status" value="1"/>
</dbReference>
<dbReference type="STRING" id="1365950.SAMN05428963_10112"/>
<sequence length="371" mass="41267">MLEDAPIQALSDEMTAATPPSPTQRGPFSVRVVLKRDLFSEIAVGAFADHPEETVIFRRVSAAATWTKPLAWHLARREIAALKALAGVPNTPELLGVDRDGLYRSWIAGTPLHVAKPMGNEAYFRDAKRLLRTLHRRGVTHNDLAKPQNWLITPDGRAALIDMQLATIFKKRTALFRLMAREDLRHLLKQKRSFCSAALTTREKRILAEKSVPARLWLKTGKPVYNAVTRGLFRWSDGEGTHDRIDSDGRKIAERLSTDAEISAFALSLFPYPKKQGVGIYAFIEPAAGADKAAIEARILSSGEARPDIAQCVERLPRGENGQVRDDLLRLVAINQVDRLDEIAGGDDNLAALMRTIAGDRRNFTDRRLKA</sequence>
<evidence type="ECO:0000256" key="1">
    <source>
        <dbReference type="SAM" id="MobiDB-lite"/>
    </source>
</evidence>
<keyword evidence="2" id="KW-0808">Transferase</keyword>
<evidence type="ECO:0000313" key="3">
    <source>
        <dbReference type="Proteomes" id="UP000190135"/>
    </source>
</evidence>
<name>A0A1T4L198_9HYPH</name>
<dbReference type="Proteomes" id="UP000190135">
    <property type="component" value="Unassembled WGS sequence"/>
</dbReference>